<evidence type="ECO:0000313" key="1">
    <source>
        <dbReference type="EMBL" id="QYW02225.1"/>
    </source>
</evidence>
<keyword evidence="2" id="KW-1185">Reference proteome</keyword>
<dbReference type="Proteomes" id="UP000827261">
    <property type="component" value="Segment"/>
</dbReference>
<gene>
    <name evidence="1" type="ORF">CPT_Philippe_026</name>
</gene>
<sequence length="83" mass="8987">MKVRFDEVKSKKPVFADLATGEVFAIGGFVGVVVAPLERTTAGNAMTIVACKNIPDSRAGEFVKIHIQQQIQRVTELAITLES</sequence>
<evidence type="ECO:0000313" key="2">
    <source>
        <dbReference type="Proteomes" id="UP000827261"/>
    </source>
</evidence>
<protein>
    <submittedName>
        <fullName evidence="1">Membrane protein</fullName>
    </submittedName>
</protein>
<organism evidence="1 2">
    <name type="scientific">Stenotrophomonas phage Philippe</name>
    <dbReference type="NCBI Taxonomy" id="2859655"/>
    <lineage>
        <taxon>Viruses</taxon>
        <taxon>Duplodnaviria</taxon>
        <taxon>Heunggongvirae</taxon>
        <taxon>Uroviricota</taxon>
        <taxon>Caudoviricetes</taxon>
        <taxon>Schitoviridae</taxon>
        <taxon>Philippevirus</taxon>
        <taxon>Philippevirus philippe</taxon>
    </lineage>
</organism>
<dbReference type="EMBL" id="MZ326861">
    <property type="protein sequence ID" value="QYW02225.1"/>
    <property type="molecule type" value="Genomic_DNA"/>
</dbReference>
<reference evidence="1" key="1">
    <citation type="submission" date="2021-06" db="EMBL/GenBank/DDBJ databases">
        <title>Complete genome sequence of Stenotrophomonas maltophilia phage Philippe.</title>
        <authorList>
            <person name="Vallavanatt I."/>
            <person name="Bartz M."/>
            <person name="Clark J."/>
            <person name="Burrowes B."/>
            <person name="Liu M."/>
            <person name="Gill J."/>
        </authorList>
    </citation>
    <scope>NUCLEOTIDE SEQUENCE</scope>
</reference>
<accession>A0AAE7WND1</accession>
<name>A0AAE7WND1_9CAUD</name>
<proteinExistence type="predicted"/>